<dbReference type="InterPro" id="IPR018739">
    <property type="entry name" value="DUF2281"/>
</dbReference>
<dbReference type="RefSeq" id="WP_190349960.1">
    <property type="nucleotide sequence ID" value="NZ_JACJPY010000010.1"/>
</dbReference>
<reference evidence="2" key="1">
    <citation type="journal article" date="2015" name="ISME J.">
        <title>Draft Genome Sequence of Streptomyces incarnatus NRRL8089, which Produces the Nucleoside Antibiotic Sinefungin.</title>
        <authorList>
            <person name="Oshima K."/>
            <person name="Hattori M."/>
            <person name="Shimizu H."/>
            <person name="Fukuda K."/>
            <person name="Nemoto M."/>
            <person name="Inagaki K."/>
            <person name="Tamura T."/>
        </authorList>
    </citation>
    <scope>NUCLEOTIDE SEQUENCE</scope>
    <source>
        <strain evidence="2">FACHB-1277</strain>
    </source>
</reference>
<evidence type="ECO:0000259" key="1">
    <source>
        <dbReference type="Pfam" id="PF10047"/>
    </source>
</evidence>
<protein>
    <submittedName>
        <fullName evidence="2">DUF2281 domain-containing protein</fullName>
    </submittedName>
</protein>
<organism evidence="2 3">
    <name type="scientific">Pseudanabaena cinerea FACHB-1277</name>
    <dbReference type="NCBI Taxonomy" id="2949581"/>
    <lineage>
        <taxon>Bacteria</taxon>
        <taxon>Bacillati</taxon>
        <taxon>Cyanobacteriota</taxon>
        <taxon>Cyanophyceae</taxon>
        <taxon>Pseudanabaenales</taxon>
        <taxon>Pseudanabaenaceae</taxon>
        <taxon>Pseudanabaena</taxon>
        <taxon>Pseudanabaena cinerea</taxon>
    </lineage>
</organism>
<name>A0A926UQW7_9CYAN</name>
<dbReference type="AlphaFoldDB" id="A0A926UQW7"/>
<sequence>MNTDTALWQVVINMPDTLKTELLHYAEYLLNKYPIAKTVEEQPTKQQHGYGSWAGQIFMSSDFDEPLEELEEYM</sequence>
<reference evidence="2" key="2">
    <citation type="submission" date="2020-08" db="EMBL/GenBank/DDBJ databases">
        <authorList>
            <person name="Chen M."/>
            <person name="Teng W."/>
            <person name="Zhao L."/>
            <person name="Hu C."/>
            <person name="Zhou Y."/>
            <person name="Han B."/>
            <person name="Song L."/>
            <person name="Shu W."/>
        </authorList>
    </citation>
    <scope>NUCLEOTIDE SEQUENCE</scope>
    <source>
        <strain evidence="2">FACHB-1277</strain>
    </source>
</reference>
<accession>A0A926UQW7</accession>
<evidence type="ECO:0000313" key="3">
    <source>
        <dbReference type="Proteomes" id="UP000631421"/>
    </source>
</evidence>
<dbReference type="EMBL" id="JACJPY010000010">
    <property type="protein sequence ID" value="MBD2149591.1"/>
    <property type="molecule type" value="Genomic_DNA"/>
</dbReference>
<dbReference type="Pfam" id="PF10047">
    <property type="entry name" value="DUF2281"/>
    <property type="match status" value="1"/>
</dbReference>
<dbReference type="Proteomes" id="UP000631421">
    <property type="component" value="Unassembled WGS sequence"/>
</dbReference>
<evidence type="ECO:0000313" key="2">
    <source>
        <dbReference type="EMBL" id="MBD2149591.1"/>
    </source>
</evidence>
<gene>
    <name evidence="2" type="ORF">H6F44_05545</name>
</gene>
<comment type="caution">
    <text evidence="2">The sequence shown here is derived from an EMBL/GenBank/DDBJ whole genome shotgun (WGS) entry which is preliminary data.</text>
</comment>
<feature type="domain" description="DUF2281" evidence="1">
    <location>
        <begin position="7"/>
        <end position="73"/>
    </location>
</feature>
<proteinExistence type="predicted"/>
<keyword evidence="3" id="KW-1185">Reference proteome</keyword>